<evidence type="ECO:0000313" key="2">
    <source>
        <dbReference type="Proteomes" id="UP001203297"/>
    </source>
</evidence>
<proteinExistence type="predicted"/>
<dbReference type="InterPro" id="IPR013950">
    <property type="entry name" value="Mis14/Nsl1"/>
</dbReference>
<protein>
    <submittedName>
        <fullName evidence="1">Uncharacterized protein</fullName>
    </submittedName>
</protein>
<dbReference type="AlphaFoldDB" id="A0AAD4M6I8"/>
<dbReference type="Pfam" id="PF08641">
    <property type="entry name" value="Mis14"/>
    <property type="match status" value="1"/>
</dbReference>
<comment type="caution">
    <text evidence="1">The sequence shown here is derived from an EMBL/GenBank/DDBJ whole genome shotgun (WGS) entry which is preliminary data.</text>
</comment>
<dbReference type="EMBL" id="WTXG01000009">
    <property type="protein sequence ID" value="KAI0303444.1"/>
    <property type="molecule type" value="Genomic_DNA"/>
</dbReference>
<organism evidence="1 2">
    <name type="scientific">Multifurca ochricompacta</name>
    <dbReference type="NCBI Taxonomy" id="376703"/>
    <lineage>
        <taxon>Eukaryota</taxon>
        <taxon>Fungi</taxon>
        <taxon>Dikarya</taxon>
        <taxon>Basidiomycota</taxon>
        <taxon>Agaricomycotina</taxon>
        <taxon>Agaricomycetes</taxon>
        <taxon>Russulales</taxon>
        <taxon>Russulaceae</taxon>
        <taxon>Multifurca</taxon>
    </lineage>
</organism>
<dbReference type="Proteomes" id="UP001203297">
    <property type="component" value="Unassembled WGS sequence"/>
</dbReference>
<name>A0AAD4M6I8_9AGAM</name>
<dbReference type="GO" id="GO:0000444">
    <property type="term" value="C:MIS12/MIND type complex"/>
    <property type="evidence" value="ECO:0007669"/>
    <property type="project" value="TreeGrafter"/>
</dbReference>
<sequence>MDESREDIPRISVDSLRDWHRIKANFTKAVFEQFDQRIRQSGLESERASLVPHVQQFIETTFEKAKPNVRINGKKFEDLKDQDDEVEPFDEALDRETWSLYNQRLQWDLELATKRRKRPQEVADLLENLFKVQEAALGELDNPVDDDED</sequence>
<evidence type="ECO:0000313" key="1">
    <source>
        <dbReference type="EMBL" id="KAI0303444.1"/>
    </source>
</evidence>
<keyword evidence="2" id="KW-1185">Reference proteome</keyword>
<dbReference type="PANTHER" id="PTHR31749:SF3">
    <property type="entry name" value="KINETOCHORE-ASSOCIATED PROTEIN NSL1 HOMOLOG"/>
    <property type="match status" value="1"/>
</dbReference>
<dbReference type="GO" id="GO:0000070">
    <property type="term" value="P:mitotic sister chromatid segregation"/>
    <property type="evidence" value="ECO:0007669"/>
    <property type="project" value="InterPro"/>
</dbReference>
<feature type="non-terminal residue" evidence="1">
    <location>
        <position position="149"/>
    </location>
</feature>
<accession>A0AAD4M6I8</accession>
<reference evidence="1" key="1">
    <citation type="journal article" date="2022" name="New Phytol.">
        <title>Evolutionary transition to the ectomycorrhizal habit in the genomes of a hyperdiverse lineage of mushroom-forming fungi.</title>
        <authorList>
            <person name="Looney B."/>
            <person name="Miyauchi S."/>
            <person name="Morin E."/>
            <person name="Drula E."/>
            <person name="Courty P.E."/>
            <person name="Kohler A."/>
            <person name="Kuo A."/>
            <person name="LaButti K."/>
            <person name="Pangilinan J."/>
            <person name="Lipzen A."/>
            <person name="Riley R."/>
            <person name="Andreopoulos W."/>
            <person name="He G."/>
            <person name="Johnson J."/>
            <person name="Nolan M."/>
            <person name="Tritt A."/>
            <person name="Barry K.W."/>
            <person name="Grigoriev I.V."/>
            <person name="Nagy L.G."/>
            <person name="Hibbett D."/>
            <person name="Henrissat B."/>
            <person name="Matheny P.B."/>
            <person name="Labbe J."/>
            <person name="Martin F.M."/>
        </authorList>
    </citation>
    <scope>NUCLEOTIDE SEQUENCE</scope>
    <source>
        <strain evidence="1">BPL690</strain>
    </source>
</reference>
<gene>
    <name evidence="1" type="ORF">B0F90DRAFT_1582748</name>
</gene>
<dbReference type="PANTHER" id="PTHR31749">
    <property type="entry name" value="KINETOCHORE-ASSOCIATED PROTEIN NSL1 HOMOLOG"/>
    <property type="match status" value="1"/>
</dbReference>